<evidence type="ECO:0000256" key="11">
    <source>
        <dbReference type="ARBA" id="ARBA00023264"/>
    </source>
</evidence>
<feature type="transmembrane region" description="Helical" evidence="13">
    <location>
        <begin position="36"/>
        <end position="55"/>
    </location>
</feature>
<dbReference type="EMBL" id="BRXR01000001">
    <property type="protein sequence ID" value="GLC32464.1"/>
    <property type="molecule type" value="Genomic_DNA"/>
</dbReference>
<sequence>MKFFRIMNSRIFITSTLLLIQLIWFILFLIRLTNYYAWINAAFSILSILIVLYIIGNDENASYKIAWIILIMVLPLFGGLFYLFFGNKRPSKVMQLRLSREHKKSIDLMKKESSILKEIGDLDQRVQGTCRYLQEKSFYPAYKNLETTYYPLGDIMYKDMLLELEKAKYFIFLEYFIIEEGIMWNSILEILTRKATEGVDVRMIYDDVGSLFLLPGDFERKMEKRGIKCMAFNKFRPILSMVMNNRDHRKILVIDGNIAFNGGINLADEYINEKKKYGHWKDTGVKIKGDAVWSFTLMFLEMWNTFRKSTDILENYKSDHSYEESLEYDGYVQPFSDSPFDDETIGQNIYIELLSQAKRYIYIFTPYLIIDNEMKSALCMAAKRGVDVRIVTPGIPDKKIVYRLTRSNYAPLLKAGVKIYEYSPGFLHAKSYVCDDEFAVVGTINMDFRSLYLHFECGTFMYRTKAIMDLKKDFVETIIKSKGININDCRHGFFGTLFDAVLRMFAPLC</sequence>
<dbReference type="PANTHER" id="PTHR21248">
    <property type="entry name" value="CARDIOLIPIN SYNTHASE"/>
    <property type="match status" value="1"/>
</dbReference>
<reference evidence="15 16" key="1">
    <citation type="journal article" date="2024" name="Int. J. Syst. Evol. Microbiol.">
        <title>Clostridium omnivorum sp. nov., isolated from anoxic soil under the treatment of reductive soil disinfestation.</title>
        <authorList>
            <person name="Ueki A."/>
            <person name="Tonouchi A."/>
            <person name="Kaku N."/>
            <person name="Honma S."/>
            <person name="Ueki K."/>
        </authorList>
    </citation>
    <scope>NUCLEOTIDE SEQUENCE [LARGE SCALE GENOMIC DNA]</scope>
    <source>
        <strain evidence="15 16">E14</strain>
    </source>
</reference>
<dbReference type="Proteomes" id="UP001208567">
    <property type="component" value="Unassembled WGS sequence"/>
</dbReference>
<gene>
    <name evidence="15" type="ORF">bsdE14_38740</name>
</gene>
<keyword evidence="4" id="KW-0808">Transferase</keyword>
<evidence type="ECO:0000256" key="12">
    <source>
        <dbReference type="NCBIfam" id="TIGR04265"/>
    </source>
</evidence>
<evidence type="ECO:0000256" key="7">
    <source>
        <dbReference type="ARBA" id="ARBA00022989"/>
    </source>
</evidence>
<dbReference type="InterPro" id="IPR022924">
    <property type="entry name" value="Cardiolipin_synthase"/>
</dbReference>
<dbReference type="PROSITE" id="PS50035">
    <property type="entry name" value="PLD"/>
    <property type="match status" value="2"/>
</dbReference>
<keyword evidence="10" id="KW-0594">Phospholipid biosynthesis</keyword>
<dbReference type="Gene3D" id="3.30.870.10">
    <property type="entry name" value="Endonuclease Chain A"/>
    <property type="match status" value="2"/>
</dbReference>
<dbReference type="Pfam" id="PF13396">
    <property type="entry name" value="PLDc_N"/>
    <property type="match status" value="1"/>
</dbReference>
<feature type="domain" description="PLD phosphodiesterase" evidence="14">
    <location>
        <begin position="423"/>
        <end position="450"/>
    </location>
</feature>
<keyword evidence="9 13" id="KW-0472">Membrane</keyword>
<dbReference type="NCBIfam" id="TIGR04265">
    <property type="entry name" value="bac_cardiolipin"/>
    <property type="match status" value="1"/>
</dbReference>
<dbReference type="RefSeq" id="WP_264851771.1">
    <property type="nucleotide sequence ID" value="NZ_BRXR01000001.1"/>
</dbReference>
<evidence type="ECO:0000256" key="1">
    <source>
        <dbReference type="ARBA" id="ARBA00004651"/>
    </source>
</evidence>
<evidence type="ECO:0000313" key="16">
    <source>
        <dbReference type="Proteomes" id="UP001208567"/>
    </source>
</evidence>
<keyword evidence="7 13" id="KW-1133">Transmembrane helix</keyword>
<keyword evidence="2" id="KW-1003">Cell membrane</keyword>
<dbReference type="PANTHER" id="PTHR21248:SF22">
    <property type="entry name" value="PHOSPHOLIPASE D"/>
    <property type="match status" value="1"/>
</dbReference>
<evidence type="ECO:0000256" key="2">
    <source>
        <dbReference type="ARBA" id="ARBA00022475"/>
    </source>
</evidence>
<dbReference type="InterPro" id="IPR001736">
    <property type="entry name" value="PLipase_D/transphosphatidylase"/>
</dbReference>
<evidence type="ECO:0000256" key="10">
    <source>
        <dbReference type="ARBA" id="ARBA00023209"/>
    </source>
</evidence>
<proteinExistence type="predicted"/>
<dbReference type="Pfam" id="PF13091">
    <property type="entry name" value="PLDc_2"/>
    <property type="match status" value="2"/>
</dbReference>
<evidence type="ECO:0000313" key="15">
    <source>
        <dbReference type="EMBL" id="GLC32464.1"/>
    </source>
</evidence>
<dbReference type="InterPro" id="IPR025202">
    <property type="entry name" value="PLD-like_dom"/>
</dbReference>
<evidence type="ECO:0000256" key="6">
    <source>
        <dbReference type="ARBA" id="ARBA00022737"/>
    </source>
</evidence>
<evidence type="ECO:0000256" key="8">
    <source>
        <dbReference type="ARBA" id="ARBA00023098"/>
    </source>
</evidence>
<keyword evidence="16" id="KW-1185">Reference proteome</keyword>
<protein>
    <recommendedName>
        <fullName evidence="12">Cardiolipin synthase</fullName>
        <ecNumber evidence="12">2.7.8.-</ecNumber>
    </recommendedName>
</protein>
<name>A0ABQ5NB96_9CLOT</name>
<evidence type="ECO:0000256" key="13">
    <source>
        <dbReference type="SAM" id="Phobius"/>
    </source>
</evidence>
<dbReference type="SMART" id="SM00155">
    <property type="entry name" value="PLDc"/>
    <property type="match status" value="2"/>
</dbReference>
<evidence type="ECO:0000256" key="5">
    <source>
        <dbReference type="ARBA" id="ARBA00022692"/>
    </source>
</evidence>
<dbReference type="CDD" id="cd09160">
    <property type="entry name" value="PLDc_SMU_988_like_2"/>
    <property type="match status" value="1"/>
</dbReference>
<feature type="transmembrane region" description="Helical" evidence="13">
    <location>
        <begin position="12"/>
        <end position="30"/>
    </location>
</feature>
<evidence type="ECO:0000256" key="4">
    <source>
        <dbReference type="ARBA" id="ARBA00022679"/>
    </source>
</evidence>
<evidence type="ECO:0000256" key="3">
    <source>
        <dbReference type="ARBA" id="ARBA00022516"/>
    </source>
</evidence>
<evidence type="ECO:0000259" key="14">
    <source>
        <dbReference type="PROSITE" id="PS50035"/>
    </source>
</evidence>
<dbReference type="InterPro" id="IPR027379">
    <property type="entry name" value="CLS_N"/>
</dbReference>
<evidence type="ECO:0000256" key="9">
    <source>
        <dbReference type="ARBA" id="ARBA00023136"/>
    </source>
</evidence>
<keyword evidence="11" id="KW-1208">Phospholipid metabolism</keyword>
<feature type="domain" description="PLD phosphodiesterase" evidence="14">
    <location>
        <begin position="243"/>
        <end position="270"/>
    </location>
</feature>
<dbReference type="EC" id="2.7.8.-" evidence="12"/>
<comment type="caution">
    <text evidence="15">The sequence shown here is derived from an EMBL/GenBank/DDBJ whole genome shotgun (WGS) entry which is preliminary data.</text>
</comment>
<accession>A0ABQ5NB96</accession>
<keyword evidence="5 13" id="KW-0812">Transmembrane</keyword>
<comment type="subcellular location">
    <subcellularLocation>
        <location evidence="1">Cell membrane</location>
        <topology evidence="1">Multi-pass membrane protein</topology>
    </subcellularLocation>
</comment>
<feature type="transmembrane region" description="Helical" evidence="13">
    <location>
        <begin position="67"/>
        <end position="85"/>
    </location>
</feature>
<keyword evidence="8" id="KW-0443">Lipid metabolism</keyword>
<dbReference type="SUPFAM" id="SSF56024">
    <property type="entry name" value="Phospholipase D/nuclease"/>
    <property type="match status" value="2"/>
</dbReference>
<keyword evidence="3" id="KW-0444">Lipid biosynthesis</keyword>
<dbReference type="CDD" id="cd09154">
    <property type="entry name" value="PLDc_SMU_988_like_1"/>
    <property type="match status" value="1"/>
</dbReference>
<organism evidence="15 16">
    <name type="scientific">Clostridium omnivorum</name>
    <dbReference type="NCBI Taxonomy" id="1604902"/>
    <lineage>
        <taxon>Bacteria</taxon>
        <taxon>Bacillati</taxon>
        <taxon>Bacillota</taxon>
        <taxon>Clostridia</taxon>
        <taxon>Eubacteriales</taxon>
        <taxon>Clostridiaceae</taxon>
        <taxon>Clostridium</taxon>
    </lineage>
</organism>
<keyword evidence="6" id="KW-0677">Repeat</keyword>